<dbReference type="GO" id="GO:0016559">
    <property type="term" value="P:peroxisome fission"/>
    <property type="evidence" value="ECO:0007669"/>
    <property type="project" value="InterPro"/>
</dbReference>
<dbReference type="PANTHER" id="PTHR12652">
    <property type="entry name" value="PEROXISOMAL BIOGENESIS FACTOR 11"/>
    <property type="match status" value="1"/>
</dbReference>
<dbReference type="Pfam" id="PF05648">
    <property type="entry name" value="PEX11"/>
    <property type="match status" value="1"/>
</dbReference>
<dbReference type="InParanoid" id="A0A1Y2EE22"/>
<dbReference type="GO" id="GO:0005778">
    <property type="term" value="C:peroxisomal membrane"/>
    <property type="evidence" value="ECO:0007669"/>
    <property type="project" value="UniProtKB-SubCell"/>
</dbReference>
<evidence type="ECO:0000256" key="1">
    <source>
        <dbReference type="ARBA" id="ARBA00022593"/>
    </source>
</evidence>
<keyword evidence="7" id="KW-1185">Reference proteome</keyword>
<proteinExistence type="predicted"/>
<dbReference type="RefSeq" id="XP_040719607.1">
    <property type="nucleotide sequence ID" value="XM_040861715.1"/>
</dbReference>
<dbReference type="GeneID" id="63777927"/>
<feature type="region of interest" description="Disordered" evidence="5">
    <location>
        <begin position="1"/>
        <end position="30"/>
    </location>
</feature>
<keyword evidence="1" id="KW-0962">Peroxisome biogenesis</keyword>
<evidence type="ECO:0000313" key="7">
    <source>
        <dbReference type="Proteomes" id="UP000193689"/>
    </source>
</evidence>
<evidence type="ECO:0008006" key="8">
    <source>
        <dbReference type="Google" id="ProtNLM"/>
    </source>
</evidence>
<evidence type="ECO:0000256" key="4">
    <source>
        <dbReference type="ARBA" id="ARBA00046271"/>
    </source>
</evidence>
<organism evidence="6 7">
    <name type="scientific">Pseudomassariella vexata</name>
    <dbReference type="NCBI Taxonomy" id="1141098"/>
    <lineage>
        <taxon>Eukaryota</taxon>
        <taxon>Fungi</taxon>
        <taxon>Dikarya</taxon>
        <taxon>Ascomycota</taxon>
        <taxon>Pezizomycotina</taxon>
        <taxon>Sordariomycetes</taxon>
        <taxon>Xylariomycetidae</taxon>
        <taxon>Amphisphaeriales</taxon>
        <taxon>Pseudomassariaceae</taxon>
        <taxon>Pseudomassariella</taxon>
    </lineage>
</organism>
<reference evidence="6 7" key="1">
    <citation type="submission" date="2016-07" db="EMBL/GenBank/DDBJ databases">
        <title>Pervasive Adenine N6-methylation of Active Genes in Fungi.</title>
        <authorList>
            <consortium name="DOE Joint Genome Institute"/>
            <person name="Mondo S.J."/>
            <person name="Dannebaum R.O."/>
            <person name="Kuo R.C."/>
            <person name="Labutti K."/>
            <person name="Haridas S."/>
            <person name="Kuo A."/>
            <person name="Salamov A."/>
            <person name="Ahrendt S.R."/>
            <person name="Lipzen A."/>
            <person name="Sullivan W."/>
            <person name="Andreopoulos W.B."/>
            <person name="Clum A."/>
            <person name="Lindquist E."/>
            <person name="Daum C."/>
            <person name="Ramamoorthy G.K."/>
            <person name="Gryganskyi A."/>
            <person name="Culley D."/>
            <person name="Magnuson J.K."/>
            <person name="James T.Y."/>
            <person name="O'Malley M.A."/>
            <person name="Stajich J.E."/>
            <person name="Spatafora J.W."/>
            <person name="Visel A."/>
            <person name="Grigoriev I.V."/>
        </authorList>
    </citation>
    <scope>NUCLEOTIDE SEQUENCE [LARGE SCALE GENOMIC DNA]</scope>
    <source>
        <strain evidence="6 7">CBS 129021</strain>
    </source>
</reference>
<keyword evidence="3" id="KW-0576">Peroxisome</keyword>
<protein>
    <recommendedName>
        <fullName evidence="8">Peroxin 11C</fullName>
    </recommendedName>
</protein>
<name>A0A1Y2EE22_9PEZI</name>
<dbReference type="InterPro" id="IPR008733">
    <property type="entry name" value="PEX11"/>
</dbReference>
<dbReference type="EMBL" id="MCFJ01000002">
    <property type="protein sequence ID" value="ORY69657.1"/>
    <property type="molecule type" value="Genomic_DNA"/>
</dbReference>
<dbReference type="OrthoDB" id="10005898at2759"/>
<sequence length="322" mass="35535">MSSTAEVATSDLPSGDPIPSSAAPPTSSPKPMPIKALVAAAPSNIDAFLAQLQRCLSTPTGIDTTLLFLCYTSRLSSALLEHLTGPTIRRSAEKLLALAATLPPSTTILFSSKVLPSPSAAVLLLVSKRLKAFSVLLSDVRTFFRLWGLLGLYFWARSLILRLRTARQNNELAKVDRVETAIAVTQLVACVLFQTLENGAFLAQKGVLGWKPATIGKAAMWSARFWGCHVGIDLFRLLYENYKRGQRSVKEKMGDKSVSVYEREEAEWSTEWRKSLIRNMSWFPLTIHWSLEQGLVSETTIGALATIPGIIQMRDLWRKTAE</sequence>
<dbReference type="AlphaFoldDB" id="A0A1Y2EE22"/>
<dbReference type="STRING" id="1141098.A0A1Y2EE22"/>
<evidence type="ECO:0000256" key="2">
    <source>
        <dbReference type="ARBA" id="ARBA00023136"/>
    </source>
</evidence>
<dbReference type="Proteomes" id="UP000193689">
    <property type="component" value="Unassembled WGS sequence"/>
</dbReference>
<keyword evidence="2" id="KW-0472">Membrane</keyword>
<evidence type="ECO:0000256" key="5">
    <source>
        <dbReference type="SAM" id="MobiDB-lite"/>
    </source>
</evidence>
<comment type="subcellular location">
    <subcellularLocation>
        <location evidence="4">Peroxisome membrane</location>
    </subcellularLocation>
</comment>
<dbReference type="PANTHER" id="PTHR12652:SF25">
    <property type="entry name" value="MICROBODY (PEROXISOME) PROLIFERATION PROTEIN PEROXIN 11C (EUROFUNG)"/>
    <property type="match status" value="1"/>
</dbReference>
<gene>
    <name evidence="6" type="ORF">BCR38DRAFT_454617</name>
</gene>
<evidence type="ECO:0000256" key="3">
    <source>
        <dbReference type="ARBA" id="ARBA00023140"/>
    </source>
</evidence>
<comment type="caution">
    <text evidence="6">The sequence shown here is derived from an EMBL/GenBank/DDBJ whole genome shotgun (WGS) entry which is preliminary data.</text>
</comment>
<evidence type="ECO:0000313" key="6">
    <source>
        <dbReference type="EMBL" id="ORY69657.1"/>
    </source>
</evidence>
<accession>A0A1Y2EE22</accession>